<dbReference type="AntiFam" id="ANF00218">
    <property type="entry name" value="Shadow ORF (opposite Oca2)"/>
</dbReference>
<reference evidence="1 2" key="1">
    <citation type="submission" date="2015-03" db="EMBL/GenBank/DDBJ databases">
        <authorList>
            <consortium name="Pathogen Informatics"/>
        </authorList>
    </citation>
    <scope>NUCLEOTIDE SEQUENCE [LARGE SCALE GENOMIC DNA]</scope>
    <source>
        <strain evidence="1 2">Bir 187</strain>
    </source>
</reference>
<dbReference type="Proteomes" id="UP000049023">
    <property type="component" value="Unassembled WGS sequence"/>
</dbReference>
<accession>A0A655JA33</accession>
<dbReference type="EMBL" id="CNFU01000597">
    <property type="protein sequence ID" value="CKS16067.1"/>
    <property type="molecule type" value="Genomic_DNA"/>
</dbReference>
<sequence length="142" mass="15210">MRAISTMTTSGVKCSMKSLNVNPARLATMMFGGSPTNVAAPPMLEAKTSAIRNDVVLMFNRSHTNSVTGAINNTVVTLSSKADANALTNTSRIMMRSGEPRARLAAQIAVYSNTPVCRSTPTMIIMPTNKKMTSQSIPVSWE</sequence>
<dbReference type="AlphaFoldDB" id="A0A655JA33"/>
<protein>
    <submittedName>
        <fullName evidence="1">Uncharacterized protein</fullName>
    </submittedName>
</protein>
<proteinExistence type="predicted"/>
<evidence type="ECO:0000313" key="2">
    <source>
        <dbReference type="Proteomes" id="UP000049023"/>
    </source>
</evidence>
<organism evidence="1 2">
    <name type="scientific">Mycobacterium tuberculosis</name>
    <dbReference type="NCBI Taxonomy" id="1773"/>
    <lineage>
        <taxon>Bacteria</taxon>
        <taxon>Bacillati</taxon>
        <taxon>Actinomycetota</taxon>
        <taxon>Actinomycetes</taxon>
        <taxon>Mycobacteriales</taxon>
        <taxon>Mycobacteriaceae</taxon>
        <taxon>Mycobacterium</taxon>
        <taxon>Mycobacterium tuberculosis complex</taxon>
    </lineage>
</organism>
<name>A0A655JA33_MYCTX</name>
<gene>
    <name evidence="1" type="ORF">ERS027661_02676</name>
</gene>
<evidence type="ECO:0000313" key="1">
    <source>
        <dbReference type="EMBL" id="CKS16067.1"/>
    </source>
</evidence>